<dbReference type="Proteomes" id="UP000054279">
    <property type="component" value="Unassembled WGS sequence"/>
</dbReference>
<dbReference type="Gene3D" id="1.20.120.1750">
    <property type="match status" value="1"/>
</dbReference>
<keyword evidence="3" id="KW-0863">Zinc-finger</keyword>
<reference evidence="6 7" key="1">
    <citation type="submission" date="2014-06" db="EMBL/GenBank/DDBJ databases">
        <title>Evolutionary Origins and Diversification of the Mycorrhizal Mutualists.</title>
        <authorList>
            <consortium name="DOE Joint Genome Institute"/>
            <consortium name="Mycorrhizal Genomics Consortium"/>
            <person name="Kohler A."/>
            <person name="Kuo A."/>
            <person name="Nagy L.G."/>
            <person name="Floudas D."/>
            <person name="Copeland A."/>
            <person name="Barry K.W."/>
            <person name="Cichocki N."/>
            <person name="Veneault-Fourrey C."/>
            <person name="LaButti K."/>
            <person name="Lindquist E.A."/>
            <person name="Lipzen A."/>
            <person name="Lundell T."/>
            <person name="Morin E."/>
            <person name="Murat C."/>
            <person name="Riley R."/>
            <person name="Ohm R."/>
            <person name="Sun H."/>
            <person name="Tunlid A."/>
            <person name="Henrissat B."/>
            <person name="Grigoriev I.V."/>
            <person name="Hibbett D.S."/>
            <person name="Martin F."/>
        </authorList>
    </citation>
    <scope>NUCLEOTIDE SEQUENCE [LARGE SCALE GENOMIC DNA]</scope>
    <source>
        <strain evidence="6 7">SS14</strain>
    </source>
</reference>
<keyword evidence="2" id="KW-0479">Metal-binding</keyword>
<dbReference type="Pfam" id="PF26200">
    <property type="entry name" value="Rcat_RNF216"/>
    <property type="match status" value="1"/>
</dbReference>
<evidence type="ECO:0000256" key="2">
    <source>
        <dbReference type="ARBA" id="ARBA00022723"/>
    </source>
</evidence>
<keyword evidence="4" id="KW-0833">Ubl conjugation pathway</keyword>
<sequence length="191" mass="21935">MDKPKAYGGPSPTDDVSLVHFEKLKEREEIKIALSTEVLEDCPFCDFAMIIPFTFMELPDFYCMGCGVDSCRRCKKSHPRELCKDLADALRSTEEAKTQALVRYCPGCNTPFIQIDGTNFWKCSCGTKSCYSCRKKVSSKVFHYSIFKPLWTRFPKRCSNKYANEAEMEIKHNKEVQEAEKKARAKLLPKT</sequence>
<comment type="pathway">
    <text evidence="1">Protein modification; protein ubiquitination.</text>
</comment>
<dbReference type="PANTHER" id="PTHR22770:SF47">
    <property type="entry name" value="E3 UBIQUITIN-PROTEIN LIGASE RNF216"/>
    <property type="match status" value="1"/>
</dbReference>
<name>A0A0C9VC43_SPHS4</name>
<evidence type="ECO:0008006" key="8">
    <source>
        <dbReference type="Google" id="ProtNLM"/>
    </source>
</evidence>
<dbReference type="OrthoDB" id="10009520at2759"/>
<accession>A0A0C9VC43</accession>
<keyword evidence="5" id="KW-0862">Zinc</keyword>
<organism evidence="6 7">
    <name type="scientific">Sphaerobolus stellatus (strain SS14)</name>
    <dbReference type="NCBI Taxonomy" id="990650"/>
    <lineage>
        <taxon>Eukaryota</taxon>
        <taxon>Fungi</taxon>
        <taxon>Dikarya</taxon>
        <taxon>Basidiomycota</taxon>
        <taxon>Agaricomycotina</taxon>
        <taxon>Agaricomycetes</taxon>
        <taxon>Phallomycetidae</taxon>
        <taxon>Geastrales</taxon>
        <taxon>Sphaerobolaceae</taxon>
        <taxon>Sphaerobolus</taxon>
    </lineage>
</organism>
<dbReference type="AlphaFoldDB" id="A0A0C9VC43"/>
<gene>
    <name evidence="6" type="ORF">M422DRAFT_51810</name>
</gene>
<keyword evidence="7" id="KW-1185">Reference proteome</keyword>
<evidence type="ECO:0000256" key="5">
    <source>
        <dbReference type="ARBA" id="ARBA00022833"/>
    </source>
</evidence>
<dbReference type="HOGENOM" id="CLU_1422241_0_0_1"/>
<dbReference type="InterPro" id="IPR051628">
    <property type="entry name" value="LUBAC_E3_Ligases"/>
</dbReference>
<dbReference type="SUPFAM" id="SSF57850">
    <property type="entry name" value="RING/U-box"/>
    <property type="match status" value="1"/>
</dbReference>
<dbReference type="GO" id="GO:0008270">
    <property type="term" value="F:zinc ion binding"/>
    <property type="evidence" value="ECO:0007669"/>
    <property type="project" value="UniProtKB-KW"/>
</dbReference>
<proteinExistence type="predicted"/>
<evidence type="ECO:0000256" key="4">
    <source>
        <dbReference type="ARBA" id="ARBA00022786"/>
    </source>
</evidence>
<evidence type="ECO:0000256" key="3">
    <source>
        <dbReference type="ARBA" id="ARBA00022771"/>
    </source>
</evidence>
<evidence type="ECO:0000313" key="7">
    <source>
        <dbReference type="Proteomes" id="UP000054279"/>
    </source>
</evidence>
<dbReference type="EMBL" id="KN837195">
    <property type="protein sequence ID" value="KIJ34876.1"/>
    <property type="molecule type" value="Genomic_DNA"/>
</dbReference>
<dbReference type="PANTHER" id="PTHR22770">
    <property type="entry name" value="UBIQUITIN CONJUGATING ENZYME 7 INTERACTING PROTEIN-RELATED"/>
    <property type="match status" value="1"/>
</dbReference>
<evidence type="ECO:0000313" key="6">
    <source>
        <dbReference type="EMBL" id="KIJ34876.1"/>
    </source>
</evidence>
<evidence type="ECO:0000256" key="1">
    <source>
        <dbReference type="ARBA" id="ARBA00004906"/>
    </source>
</evidence>
<protein>
    <recommendedName>
        <fullName evidence="8">RING-type domain-containing protein</fullName>
    </recommendedName>
</protein>